<protein>
    <submittedName>
        <fullName evidence="1">Hemin-binding protein</fullName>
    </submittedName>
</protein>
<accession>A0ABS6VR10</accession>
<comment type="caution">
    <text evidence="1">The sequence shown here is derived from an EMBL/GenBank/DDBJ whole genome shotgun (WGS) entry which is preliminary data.</text>
</comment>
<evidence type="ECO:0000313" key="2">
    <source>
        <dbReference type="Proteomes" id="UP001166291"/>
    </source>
</evidence>
<proteinExistence type="predicted"/>
<evidence type="ECO:0000313" key="1">
    <source>
        <dbReference type="EMBL" id="MBW2940747.1"/>
    </source>
</evidence>
<dbReference type="InterPro" id="IPR051544">
    <property type="entry name" value="TPS_OM_transporter"/>
</dbReference>
<dbReference type="Proteomes" id="UP001166291">
    <property type="component" value="Unassembled WGS sequence"/>
</dbReference>
<reference evidence="1" key="1">
    <citation type="submission" date="2021-07" db="EMBL/GenBank/DDBJ databases">
        <title>Zhongshania sp. CAU 1632 isolated from seawater.</title>
        <authorList>
            <person name="Kim W."/>
        </authorList>
    </citation>
    <scope>NUCLEOTIDE SEQUENCE</scope>
    <source>
        <strain evidence="1">CAU 1632</strain>
    </source>
</reference>
<dbReference type="PANTHER" id="PTHR34597:SF3">
    <property type="entry name" value="OUTER MEMBRANE TRANSPORTER CDIB"/>
    <property type="match status" value="1"/>
</dbReference>
<dbReference type="EMBL" id="JAHWDQ010000001">
    <property type="protein sequence ID" value="MBW2940747.1"/>
    <property type="molecule type" value="Genomic_DNA"/>
</dbReference>
<gene>
    <name evidence="1" type="ORF">KXJ70_08175</name>
</gene>
<sequence length="547" mass="59264">MAIDLPPVMPPQLATHVQIEAAAQANAEAITAVVAGITLRVVGNQYLSPAQITAILSAAETPSAAITALTRRYYNAGYLLVSVSYFRVDDTVTILVNQAAVKGFRGNPAITAHFDGLVGDPDLSLAEFDRARVLADLHAQRAGLAYSIAYEQHYDNQVILDFREVPVDNHDATDVVLEANNKGSRFLGRYFGLAGVRHRFTSGTEASVAYKTIFEEFGEAGDGDGYQQMDISIEHPFTFGLYGLDLTRIEYERQPVVGGGATTGGLLGLCLPPLISCTPSGGSTVVDLDAKIDIAALSGEQVLYSNPVRRWSVFERIEYVNSEIQSDLQSQPLLDESYQTLELGAKYSVRGALGQSPSYFKAQLSVRGGFGDGGSLESNRSDGVGIGQRSADFLMLRPKLGYKLALAPQYELALNLDGQFTDNTQLPQQQQYVLGGMNSLSAYLPGVLIGDNGYFLHAAINAKQRVWGMPMEASIFVEYGATSFNNVSGELGSDQIVADAGVRLSLELAYGFETELVAAAPLMDDVVDQARLDTLEADFFWRLRWTF</sequence>
<dbReference type="PANTHER" id="PTHR34597">
    <property type="entry name" value="SLR1661 PROTEIN"/>
    <property type="match status" value="1"/>
</dbReference>
<dbReference type="RefSeq" id="WP_219042918.1">
    <property type="nucleotide sequence ID" value="NZ_JAHWDQ010000001.1"/>
</dbReference>
<keyword evidence="2" id="KW-1185">Reference proteome</keyword>
<name>A0ABS6VR10_9GAMM</name>
<organism evidence="1 2">
    <name type="scientific">Zhongshania aquimaris</name>
    <dbReference type="NCBI Taxonomy" id="2857107"/>
    <lineage>
        <taxon>Bacteria</taxon>
        <taxon>Pseudomonadati</taxon>
        <taxon>Pseudomonadota</taxon>
        <taxon>Gammaproteobacteria</taxon>
        <taxon>Cellvibrionales</taxon>
        <taxon>Spongiibacteraceae</taxon>
        <taxon>Zhongshania</taxon>
    </lineage>
</organism>